<accession>A0ABT2S1J6</accession>
<evidence type="ECO:0000313" key="3">
    <source>
        <dbReference type="Proteomes" id="UP001652461"/>
    </source>
</evidence>
<sequence>MLGKLIKYEFKTVNRLMIPLHLGLIAITIIGRFYIQLALNRPRFNDGNVWMTFADTSLIIFYVIALVAIALITSIYLSILRFQKNLFTDEGYLMHTLPVSVHEQIWGKLIVATVWIAIDTVLLLLSILVMFLNKDLISAIFDEVPALFISFRNNFGVSPVAAGLVWIPLFILSEMAGILVYYMCITIGHSFHTHKILSSVGIFVGVTILSNVITGILTGITATTYSTGTSLFSSLSLTAHMFSASWSNTTAFWLSSVISALIALVQGGTCYWLTFYFMKNSLNLE</sequence>
<keyword evidence="1" id="KW-1133">Transmembrane helix</keyword>
<name>A0ABT2S1J6_9FIRM</name>
<proteinExistence type="predicted"/>
<reference evidence="2 3" key="1">
    <citation type="journal article" date="2021" name="ISME Commun">
        <title>Automated analysis of genomic sequences facilitates high-throughput and comprehensive description of bacteria.</title>
        <authorList>
            <person name="Hitch T.C.A."/>
        </authorList>
    </citation>
    <scope>NUCLEOTIDE SEQUENCE [LARGE SCALE GENOMIC DNA]</scope>
    <source>
        <strain evidence="2 3">Sanger_04</strain>
    </source>
</reference>
<gene>
    <name evidence="2" type="ORF">OCV63_16470</name>
</gene>
<keyword evidence="1" id="KW-0812">Transmembrane</keyword>
<keyword evidence="3" id="KW-1185">Reference proteome</keyword>
<feature type="transmembrane region" description="Helical" evidence="1">
    <location>
        <begin position="160"/>
        <end position="184"/>
    </location>
</feature>
<dbReference type="RefSeq" id="WP_158365327.1">
    <property type="nucleotide sequence ID" value="NZ_JAOQKC010000034.1"/>
</dbReference>
<dbReference type="EMBL" id="JAOQKC010000034">
    <property type="protein sequence ID" value="MCU6698462.1"/>
    <property type="molecule type" value="Genomic_DNA"/>
</dbReference>
<comment type="caution">
    <text evidence="2">The sequence shown here is derived from an EMBL/GenBank/DDBJ whole genome shotgun (WGS) entry which is preliminary data.</text>
</comment>
<feature type="transmembrane region" description="Helical" evidence="1">
    <location>
        <begin position="196"/>
        <end position="222"/>
    </location>
</feature>
<keyword evidence="1" id="KW-0472">Membrane</keyword>
<evidence type="ECO:0000313" key="2">
    <source>
        <dbReference type="EMBL" id="MCU6698462.1"/>
    </source>
</evidence>
<feature type="transmembrane region" description="Helical" evidence="1">
    <location>
        <begin position="59"/>
        <end position="79"/>
    </location>
</feature>
<evidence type="ECO:0000256" key="1">
    <source>
        <dbReference type="SAM" id="Phobius"/>
    </source>
</evidence>
<organism evidence="2 3">
    <name type="scientific">Laedolimicola ammoniilytica</name>
    <dbReference type="NCBI Taxonomy" id="2981771"/>
    <lineage>
        <taxon>Bacteria</taxon>
        <taxon>Bacillati</taxon>
        <taxon>Bacillota</taxon>
        <taxon>Clostridia</taxon>
        <taxon>Lachnospirales</taxon>
        <taxon>Lachnospiraceae</taxon>
        <taxon>Laedolimicola</taxon>
    </lineage>
</organism>
<protein>
    <recommendedName>
        <fullName evidence="4">ABC transporter permease</fullName>
    </recommendedName>
</protein>
<dbReference type="Proteomes" id="UP001652461">
    <property type="component" value="Unassembled WGS sequence"/>
</dbReference>
<feature type="transmembrane region" description="Helical" evidence="1">
    <location>
        <begin position="109"/>
        <end position="132"/>
    </location>
</feature>
<feature type="transmembrane region" description="Helical" evidence="1">
    <location>
        <begin position="20"/>
        <end position="39"/>
    </location>
</feature>
<feature type="transmembrane region" description="Helical" evidence="1">
    <location>
        <begin position="251"/>
        <end position="277"/>
    </location>
</feature>
<evidence type="ECO:0008006" key="4">
    <source>
        <dbReference type="Google" id="ProtNLM"/>
    </source>
</evidence>